<organism evidence="7 8">
    <name type="scientific">Peronospora effusa</name>
    <dbReference type="NCBI Taxonomy" id="542832"/>
    <lineage>
        <taxon>Eukaryota</taxon>
        <taxon>Sar</taxon>
        <taxon>Stramenopiles</taxon>
        <taxon>Oomycota</taxon>
        <taxon>Peronosporomycetes</taxon>
        <taxon>Peronosporales</taxon>
        <taxon>Peronosporaceae</taxon>
        <taxon>Peronospora</taxon>
    </lineage>
</organism>
<dbReference type="SUPFAM" id="SSF46689">
    <property type="entry name" value="Homeodomain-like"/>
    <property type="match status" value="3"/>
</dbReference>
<feature type="domain" description="Myb-like" evidence="5">
    <location>
        <begin position="118"/>
        <end position="157"/>
    </location>
</feature>
<feature type="domain" description="HTH myb-type" evidence="6">
    <location>
        <begin position="119"/>
        <end position="166"/>
    </location>
</feature>
<comment type="caution">
    <text evidence="7">The sequence shown here is derived from an EMBL/GenBank/DDBJ whole genome shotgun (WGS) entry which is preliminary data.</text>
</comment>
<dbReference type="GO" id="GO:0042795">
    <property type="term" value="P:snRNA transcription by RNA polymerase II"/>
    <property type="evidence" value="ECO:0007669"/>
    <property type="project" value="TreeGrafter"/>
</dbReference>
<dbReference type="EMBL" id="QKXF01000161">
    <property type="protein sequence ID" value="RQM15322.1"/>
    <property type="molecule type" value="Genomic_DNA"/>
</dbReference>
<proteinExistence type="predicted"/>
<sequence>MVMSVSSSVATNGVTKRERLDYLIERGDLLANCQQERQLLVVCRPRTSLSRDTSPSSVCTTRCSSWTLEEDKKLEELVQQLGDKSWSTIALEFSTRDRKQCRERFVNYLAPSRTSVSSTWSSKDDEKLLQLQSQLKSRWSEIARAFHGKSAENVKNRCLLMARRAAEKRPRRRRPPERWTVAEKEKLRALVEKHGAKNWLFLASQLPGRTDLQCLQQWYRVLKNKGVKGRGTWTKMADQVLMEKVAEIGKKWTQIAMFLPGRVGNQCRERFVNHLDPSINTAPWTEAEDALLTKAVKKHATQWSLIAKELPGRCSNSIKNRYYSRERRRMLTSAFSSAQSLK</sequence>
<evidence type="ECO:0000259" key="6">
    <source>
        <dbReference type="PROSITE" id="PS51294"/>
    </source>
</evidence>
<dbReference type="CDD" id="cd00167">
    <property type="entry name" value="SANT"/>
    <property type="match status" value="5"/>
</dbReference>
<dbReference type="PANTHER" id="PTHR46621">
    <property type="entry name" value="SNRNA-ACTIVATING PROTEIN COMPLEX SUBUNIT 4"/>
    <property type="match status" value="1"/>
</dbReference>
<dbReference type="InterPro" id="IPR009057">
    <property type="entry name" value="Homeodomain-like_sf"/>
</dbReference>
<dbReference type="GO" id="GO:0000978">
    <property type="term" value="F:RNA polymerase II cis-regulatory region sequence-specific DNA binding"/>
    <property type="evidence" value="ECO:0007669"/>
    <property type="project" value="TreeGrafter"/>
</dbReference>
<evidence type="ECO:0000259" key="5">
    <source>
        <dbReference type="PROSITE" id="PS50090"/>
    </source>
</evidence>
<dbReference type="Pfam" id="PF13921">
    <property type="entry name" value="Myb_DNA-bind_6"/>
    <property type="match status" value="1"/>
</dbReference>
<dbReference type="Gene3D" id="1.10.10.60">
    <property type="entry name" value="Homeodomain-like"/>
    <property type="match status" value="5"/>
</dbReference>
<gene>
    <name evidence="7" type="ORF">DD237_005827</name>
</gene>
<dbReference type="InterPro" id="IPR017930">
    <property type="entry name" value="Myb_dom"/>
</dbReference>
<dbReference type="InterPro" id="IPR051575">
    <property type="entry name" value="Myb-like_DNA-bd"/>
</dbReference>
<dbReference type="InterPro" id="IPR001005">
    <property type="entry name" value="SANT/Myb"/>
</dbReference>
<name>A0A3R7W956_9STRA</name>
<feature type="domain" description="HTH myb-type" evidence="6">
    <location>
        <begin position="276"/>
        <end position="330"/>
    </location>
</feature>
<evidence type="ECO:0000256" key="2">
    <source>
        <dbReference type="ARBA" id="ARBA00023125"/>
    </source>
</evidence>
<dbReference type="VEuPathDB" id="FungiDB:DD237_005827"/>
<keyword evidence="3" id="KW-0804">Transcription</keyword>
<protein>
    <submittedName>
        <fullName evidence="7">Uncharacterized protein</fullName>
    </submittedName>
</protein>
<dbReference type="Pfam" id="PF00249">
    <property type="entry name" value="Myb_DNA-binding"/>
    <property type="match status" value="3"/>
</dbReference>
<feature type="domain" description="Myb-like" evidence="5">
    <location>
        <begin position="64"/>
        <end position="109"/>
    </location>
</feature>
<dbReference type="GO" id="GO:0042796">
    <property type="term" value="P:snRNA transcription by RNA polymerase III"/>
    <property type="evidence" value="ECO:0007669"/>
    <property type="project" value="TreeGrafter"/>
</dbReference>
<accession>A0A3R7W956</accession>
<dbReference type="Proteomes" id="UP000286097">
    <property type="component" value="Unassembled WGS sequence"/>
</dbReference>
<keyword evidence="4" id="KW-0539">Nucleus</keyword>
<keyword evidence="1" id="KW-0805">Transcription regulation</keyword>
<evidence type="ECO:0000313" key="8">
    <source>
        <dbReference type="Proteomes" id="UP000286097"/>
    </source>
</evidence>
<dbReference type="GO" id="GO:0019185">
    <property type="term" value="C:snRNA-activating protein complex"/>
    <property type="evidence" value="ECO:0007669"/>
    <property type="project" value="TreeGrafter"/>
</dbReference>
<keyword evidence="2" id="KW-0238">DNA-binding</keyword>
<dbReference type="SMART" id="SM00717">
    <property type="entry name" value="SANT"/>
    <property type="match status" value="5"/>
</dbReference>
<feature type="domain" description="Myb-like" evidence="5">
    <location>
        <begin position="171"/>
        <end position="222"/>
    </location>
</feature>
<dbReference type="PANTHER" id="PTHR46621:SF1">
    <property type="entry name" value="SNRNA-ACTIVATING PROTEIN COMPLEX SUBUNIT 4"/>
    <property type="match status" value="1"/>
</dbReference>
<dbReference type="GO" id="GO:0001006">
    <property type="term" value="F:RNA polymerase III type 3 promoter sequence-specific DNA binding"/>
    <property type="evidence" value="ECO:0007669"/>
    <property type="project" value="TreeGrafter"/>
</dbReference>
<feature type="domain" description="HTH myb-type" evidence="6">
    <location>
        <begin position="230"/>
        <end position="275"/>
    </location>
</feature>
<dbReference type="PROSITE" id="PS51294">
    <property type="entry name" value="HTH_MYB"/>
    <property type="match status" value="5"/>
</dbReference>
<dbReference type="AlphaFoldDB" id="A0A3R7W956"/>
<feature type="domain" description="Myb-like" evidence="5">
    <location>
        <begin position="276"/>
        <end position="326"/>
    </location>
</feature>
<evidence type="ECO:0000313" key="7">
    <source>
        <dbReference type="EMBL" id="RQM15322.1"/>
    </source>
</evidence>
<feature type="domain" description="HTH myb-type" evidence="6">
    <location>
        <begin position="65"/>
        <end position="113"/>
    </location>
</feature>
<reference evidence="7 8" key="1">
    <citation type="submission" date="2018-06" db="EMBL/GenBank/DDBJ databases">
        <title>Comparative genomics of downy mildews reveals potential adaptations to biotrophy.</title>
        <authorList>
            <person name="Fletcher K."/>
            <person name="Klosterman S.J."/>
            <person name="Derevnina L."/>
            <person name="Martin F."/>
            <person name="Koike S."/>
            <person name="Reyes Chin-Wo S."/>
            <person name="Mou B."/>
            <person name="Michelmore R."/>
        </authorList>
    </citation>
    <scope>NUCLEOTIDE SEQUENCE [LARGE SCALE GENOMIC DNA]</scope>
    <source>
        <strain evidence="7 8">R13</strain>
    </source>
</reference>
<dbReference type="PROSITE" id="PS50090">
    <property type="entry name" value="MYB_LIKE"/>
    <property type="match status" value="5"/>
</dbReference>
<feature type="domain" description="HTH myb-type" evidence="6">
    <location>
        <begin position="169"/>
        <end position="226"/>
    </location>
</feature>
<feature type="domain" description="Myb-like" evidence="5">
    <location>
        <begin position="230"/>
        <end position="275"/>
    </location>
</feature>
<evidence type="ECO:0000256" key="4">
    <source>
        <dbReference type="ARBA" id="ARBA00023242"/>
    </source>
</evidence>
<evidence type="ECO:0000256" key="3">
    <source>
        <dbReference type="ARBA" id="ARBA00023163"/>
    </source>
</evidence>
<evidence type="ECO:0000256" key="1">
    <source>
        <dbReference type="ARBA" id="ARBA00023015"/>
    </source>
</evidence>